<evidence type="ECO:0000256" key="5">
    <source>
        <dbReference type="ARBA" id="ARBA00022723"/>
    </source>
</evidence>
<dbReference type="InterPro" id="IPR014724">
    <property type="entry name" value="RNA_pol_RPB2_OB-fold"/>
</dbReference>
<evidence type="ECO:0000256" key="9">
    <source>
        <dbReference type="RuleBase" id="RU363031"/>
    </source>
</evidence>
<keyword evidence="3 9" id="KW-0808">Transferase</keyword>
<dbReference type="GO" id="GO:0006351">
    <property type="term" value="P:DNA-templated transcription"/>
    <property type="evidence" value="ECO:0007669"/>
    <property type="project" value="InterPro"/>
</dbReference>
<name>A2YRP1_ORYSI</name>
<dbReference type="GO" id="GO:0000428">
    <property type="term" value="C:DNA-directed RNA polymerase complex"/>
    <property type="evidence" value="ECO:0007669"/>
    <property type="project" value="UniProtKB-KW"/>
</dbReference>
<dbReference type="InterPro" id="IPR007647">
    <property type="entry name" value="RNA_pol_Rpb2_5"/>
</dbReference>
<dbReference type="FunFam" id="3.90.1100.10:FF:000015">
    <property type="entry name" value="DNA-directed RNA polymerase subunit beta"/>
    <property type="match status" value="1"/>
</dbReference>
<keyword evidence="7 9" id="KW-0804">Transcription</keyword>
<dbReference type="GO" id="GO:0032549">
    <property type="term" value="F:ribonucleoside binding"/>
    <property type="evidence" value="ECO:0007669"/>
    <property type="project" value="InterPro"/>
</dbReference>
<evidence type="ECO:0000256" key="3">
    <source>
        <dbReference type="ARBA" id="ARBA00022679"/>
    </source>
</evidence>
<keyword evidence="18" id="KW-1185">Reference proteome</keyword>
<evidence type="ECO:0000256" key="2">
    <source>
        <dbReference type="ARBA" id="ARBA00022478"/>
    </source>
</evidence>
<dbReference type="CDD" id="cd00653">
    <property type="entry name" value="RNA_pol_B_RPB2"/>
    <property type="match status" value="1"/>
</dbReference>
<feature type="compositionally biased region" description="Basic and acidic residues" evidence="10">
    <location>
        <begin position="51"/>
        <end position="61"/>
    </location>
</feature>
<dbReference type="PROSITE" id="PS01166">
    <property type="entry name" value="RNA_POL_BETA"/>
    <property type="match status" value="1"/>
</dbReference>
<dbReference type="InterPro" id="IPR007644">
    <property type="entry name" value="RNA_pol_bsu_protrusion"/>
</dbReference>
<protein>
    <recommendedName>
        <fullName evidence="9">DNA-directed RNA polymerase subunit beta</fullName>
        <ecNumber evidence="9">2.7.7.6</ecNumber>
    </recommendedName>
</protein>
<evidence type="ECO:0000256" key="7">
    <source>
        <dbReference type="ARBA" id="ARBA00023163"/>
    </source>
</evidence>
<dbReference type="STRING" id="39946.A2YRP1"/>
<dbReference type="InterPro" id="IPR007121">
    <property type="entry name" value="RNA_pol_bsu_CS"/>
</dbReference>
<dbReference type="GO" id="GO:0003677">
    <property type="term" value="F:DNA binding"/>
    <property type="evidence" value="ECO:0007669"/>
    <property type="project" value="InterPro"/>
</dbReference>
<feature type="domain" description="RNA polymerase Rpb2" evidence="13">
    <location>
        <begin position="410"/>
        <end position="570"/>
    </location>
</feature>
<keyword evidence="4 9" id="KW-0548">Nucleotidyltransferase</keyword>
<dbReference type="OMA" id="MIASIHH"/>
<feature type="domain" description="RNA polymerase beta subunit protrusion" evidence="14">
    <location>
        <begin position="235"/>
        <end position="618"/>
    </location>
</feature>
<dbReference type="InterPro" id="IPR037034">
    <property type="entry name" value="RNA_pol_Rpb2_2_sf"/>
</dbReference>
<accession>A2YRP1</accession>
<feature type="domain" description="RNA polymerase Rpb2" evidence="12">
    <location>
        <begin position="1242"/>
        <end position="1343"/>
    </location>
</feature>
<dbReference type="InterPro" id="IPR037033">
    <property type="entry name" value="DNA-dir_RNAP_su2_hyb_sf"/>
</dbReference>
<dbReference type="SUPFAM" id="SSF64484">
    <property type="entry name" value="beta and beta-prime subunits of DNA dependent RNA-polymerase"/>
    <property type="match status" value="1"/>
</dbReference>
<comment type="similarity">
    <text evidence="1 9">Belongs to the RNA polymerase beta chain family.</text>
</comment>
<dbReference type="FunFam" id="2.40.50.150:FF:000005">
    <property type="entry name" value="DNA-directed RNA polymerase subunit beta"/>
    <property type="match status" value="1"/>
</dbReference>
<dbReference type="Pfam" id="PF04560">
    <property type="entry name" value="RNA_pol_Rpb2_7"/>
    <property type="match status" value="1"/>
</dbReference>
<feature type="region of interest" description="Disordered" evidence="10">
    <location>
        <begin position="1209"/>
        <end position="1230"/>
    </location>
</feature>
<feature type="region of interest" description="Disordered" evidence="10">
    <location>
        <begin position="43"/>
        <end position="69"/>
    </location>
</feature>
<dbReference type="HOGENOM" id="CLU_000524_5_2_1"/>
<keyword evidence="2 9" id="KW-0240">DNA-directed RNA polymerase</keyword>
<dbReference type="Gene3D" id="3.90.1070.20">
    <property type="match status" value="1"/>
</dbReference>
<dbReference type="Pfam" id="PF04567">
    <property type="entry name" value="RNA_pol_Rpb2_5"/>
    <property type="match status" value="1"/>
</dbReference>
<dbReference type="Pfam" id="PF00562">
    <property type="entry name" value="RNA_pol_Rpb2_6"/>
    <property type="match status" value="1"/>
</dbReference>
<dbReference type="Proteomes" id="UP000007015">
    <property type="component" value="Chromosome 8"/>
</dbReference>
<evidence type="ECO:0000256" key="1">
    <source>
        <dbReference type="ARBA" id="ARBA00006835"/>
    </source>
</evidence>
<dbReference type="Pfam" id="PF04563">
    <property type="entry name" value="RNA_pol_Rpb2_1"/>
    <property type="match status" value="1"/>
</dbReference>
<evidence type="ECO:0000313" key="17">
    <source>
        <dbReference type="EMBL" id="EAZ05752.1"/>
    </source>
</evidence>
<dbReference type="Gene3D" id="3.90.1800.10">
    <property type="entry name" value="RNA polymerase alpha subunit dimerisation domain"/>
    <property type="match status" value="1"/>
</dbReference>
<evidence type="ECO:0000259" key="14">
    <source>
        <dbReference type="Pfam" id="PF04563"/>
    </source>
</evidence>
<dbReference type="InterPro" id="IPR007641">
    <property type="entry name" value="RNA_pol_Rpb2_7"/>
</dbReference>
<evidence type="ECO:0000259" key="12">
    <source>
        <dbReference type="Pfam" id="PF04560"/>
    </source>
</evidence>
<evidence type="ECO:0000259" key="16">
    <source>
        <dbReference type="Pfam" id="PF04567"/>
    </source>
</evidence>
<feature type="domain" description="RNA polymerase Rpb2" evidence="16">
    <location>
        <begin position="787"/>
        <end position="835"/>
    </location>
</feature>
<dbReference type="FunFam" id="3.90.1800.10:FF:000006">
    <property type="entry name" value="DNA-directed RNA polymerase subunit beta"/>
    <property type="match status" value="1"/>
</dbReference>
<evidence type="ECO:0000259" key="13">
    <source>
        <dbReference type="Pfam" id="PF04561"/>
    </source>
</evidence>
<sequence length="1347" mass="152181">MPSPSDADQTTDETLLTGQPFPPFHFNLYCYIYPNHFPHEALYPSKPSPSDADRTAEDPPRKVTAQSKTAKKRPRVFCLAPQDGEAVWWLAMEDPEITGQQSPNATSIVTDLMDLDDIIVEGNEVQLAMDVDLRAIPSLKDGGHTDPLVQIPGDMSHMDVDLRAIPSLKDGGHTDPLVQIPGDMSHMDVDLRVIPSLKDGGHADPPVQVPVDKRIASLEKLCKEASRSFFRETRLVSHQINSYNDFVSHGLQKMFDSLDEVTVEPDYDPSKKVGPWRHATIKFGRVELEEPVFWVDNCDLDVETLKLKPKHARLQKMTYSSKMKVEMTVQVYSLHKSDKAKTGEDPYIQRKHIMKETKWVTIGKLPVMESECEYDFGGYFLIKGMEKVFVAEEQRCLSRIWINDSPTWEACYQRSQIRRENISIKPVQSNDGFRKVINLYFLGATIPIWIMFFALGVSSDKEAFDIIDIQECDASMANIISATITESHEQCEGFQREGRASEYIDKLIRNTKFPPKGSFDEYIGRHMFPDVSGNRSKALFLGYMVRCLLLASSGNRKSDNRDDFRNKRLDLACELLQRELWVHIMHAQKRMVKVMQRHLSGDGDLQPLECYVHASIVTNGLNRAFSTGSWCHPFNKRERCSGIIATLRRTNPLQMMSDMRKTRQWVAYAGKAGDARYPCLAREPSVDALVSCGMKKLDELLLQEISGKDRIFLNGNLVGVCADSVEFVLHLRSMRRRKQIDAQVEIKRDKQNKEVRIFSDPGRILRPLLIVENLRNIMNRKNGSYSFQELMDQNIIELIGVEEEEDIRCAYGIRHLFAGDEEKNFSFYTHCELDPSFLLGLSCSIIPFANHDTAKRILMQAEKISQQAIGYSTTNPLFRVDTHSHQLYYPQRPLFKTVAADCLGKRDYTSGSKHDFARPEYFNGQNAIVSISVHQGFNQEDSLVLNRASLERGMFRTQHFKSYKAPIENKEITKRLKHKENINFGKTPSKKGLVDSLDIDGLPYIGASLQSNDIIIGKVSDCGEDHSIKLLHTEKGIVEKVVLSATDDGTNSAFVTLRQTRSPRIGDKFASMHGQKGVIGFLDSQENFPFTHQGIVPDIVINPHGFPTRQTPGQLLEAALGKGIALGGATRYATPFTSPSVEVITEQLHNKFDWFLFMKVEELEMFQMLLHFNPGQGWVLEVGRGERDQRPHRRACGVAGVHRADVLPAAPPHGRGQGQVPGTPARCNPLTRQPVEDRRRYGGVKFGEMERDCLLAHGAAANLHERLFLLSDVSRLHVCRRCQRAAVVVSPAVAADGGCGRKVRGPYCRFCRSAEEVVRVSVPYGAKILYQELFSMGICLKFDTELI</sequence>
<dbReference type="Gene3D" id="3.90.1110.10">
    <property type="entry name" value="RNA polymerase Rpb2, domain 2"/>
    <property type="match status" value="1"/>
</dbReference>
<dbReference type="InterPro" id="IPR007646">
    <property type="entry name" value="RNA_pol_Rpb2_4"/>
</dbReference>
<dbReference type="InterPro" id="IPR007642">
    <property type="entry name" value="RNA_pol_Rpb2_2"/>
</dbReference>
<dbReference type="Gramene" id="BGIOSGA027577-TA">
    <property type="protein sequence ID" value="BGIOSGA027577-PA"/>
    <property type="gene ID" value="BGIOSGA027577"/>
</dbReference>
<evidence type="ECO:0000256" key="6">
    <source>
        <dbReference type="ARBA" id="ARBA00022833"/>
    </source>
</evidence>
<feature type="domain" description="RNA polymerase Rpb2" evidence="15">
    <location>
        <begin position="711"/>
        <end position="772"/>
    </location>
</feature>
<dbReference type="Gene3D" id="2.40.50.150">
    <property type="match status" value="1"/>
</dbReference>
<evidence type="ECO:0000259" key="11">
    <source>
        <dbReference type="Pfam" id="PF00562"/>
    </source>
</evidence>
<dbReference type="Pfam" id="PF04561">
    <property type="entry name" value="RNA_pol_Rpb2_2"/>
    <property type="match status" value="1"/>
</dbReference>
<dbReference type="Pfam" id="PF04566">
    <property type="entry name" value="RNA_pol_Rpb2_4"/>
    <property type="match status" value="1"/>
</dbReference>
<keyword evidence="5" id="KW-0479">Metal-binding</keyword>
<proteinExistence type="inferred from homology"/>
<dbReference type="PANTHER" id="PTHR20856">
    <property type="entry name" value="DNA-DIRECTED RNA POLYMERASE I SUBUNIT 2"/>
    <property type="match status" value="1"/>
</dbReference>
<gene>
    <name evidence="17" type="ORF">OsI_27986</name>
</gene>
<dbReference type="Gene3D" id="2.40.270.10">
    <property type="entry name" value="DNA-directed RNA polymerase, subunit 2, domain 6"/>
    <property type="match status" value="1"/>
</dbReference>
<comment type="catalytic activity">
    <reaction evidence="8 9">
        <text>RNA(n) + a ribonucleoside 5'-triphosphate = RNA(n+1) + diphosphate</text>
        <dbReference type="Rhea" id="RHEA:21248"/>
        <dbReference type="Rhea" id="RHEA-COMP:14527"/>
        <dbReference type="Rhea" id="RHEA-COMP:17342"/>
        <dbReference type="ChEBI" id="CHEBI:33019"/>
        <dbReference type="ChEBI" id="CHEBI:61557"/>
        <dbReference type="ChEBI" id="CHEBI:140395"/>
        <dbReference type="EC" id="2.7.7.6"/>
    </reaction>
</comment>
<evidence type="ECO:0000256" key="8">
    <source>
        <dbReference type="ARBA" id="ARBA00048552"/>
    </source>
</evidence>
<evidence type="ECO:0000256" key="10">
    <source>
        <dbReference type="SAM" id="MobiDB-lite"/>
    </source>
</evidence>
<comment type="function">
    <text evidence="9">DNA-dependent RNA polymerase catalyzes the transcription of DNA into RNA using the four ribonucleoside triphosphates as substrates.</text>
</comment>
<dbReference type="EMBL" id="CM000133">
    <property type="protein sequence ID" value="EAZ05752.1"/>
    <property type="molecule type" value="Genomic_DNA"/>
</dbReference>
<dbReference type="InterPro" id="IPR007120">
    <property type="entry name" value="DNA-dir_RNAP_su2_dom"/>
</dbReference>
<dbReference type="GO" id="GO:0003899">
    <property type="term" value="F:DNA-directed RNA polymerase activity"/>
    <property type="evidence" value="ECO:0007669"/>
    <property type="project" value="UniProtKB-EC"/>
</dbReference>
<organism evidence="17 18">
    <name type="scientific">Oryza sativa subsp. indica</name>
    <name type="common">Rice</name>
    <dbReference type="NCBI Taxonomy" id="39946"/>
    <lineage>
        <taxon>Eukaryota</taxon>
        <taxon>Viridiplantae</taxon>
        <taxon>Streptophyta</taxon>
        <taxon>Embryophyta</taxon>
        <taxon>Tracheophyta</taxon>
        <taxon>Spermatophyta</taxon>
        <taxon>Magnoliopsida</taxon>
        <taxon>Liliopsida</taxon>
        <taxon>Poales</taxon>
        <taxon>Poaceae</taxon>
        <taxon>BOP clade</taxon>
        <taxon>Oryzoideae</taxon>
        <taxon>Oryzeae</taxon>
        <taxon>Oryzinae</taxon>
        <taxon>Oryza</taxon>
        <taxon>Oryza sativa</taxon>
    </lineage>
</organism>
<reference evidence="17 18" key="1">
    <citation type="journal article" date="2005" name="PLoS Biol.">
        <title>The genomes of Oryza sativa: a history of duplications.</title>
        <authorList>
            <person name="Yu J."/>
            <person name="Wang J."/>
            <person name="Lin W."/>
            <person name="Li S."/>
            <person name="Li H."/>
            <person name="Zhou J."/>
            <person name="Ni P."/>
            <person name="Dong W."/>
            <person name="Hu S."/>
            <person name="Zeng C."/>
            <person name="Zhang J."/>
            <person name="Zhang Y."/>
            <person name="Li R."/>
            <person name="Xu Z."/>
            <person name="Li S."/>
            <person name="Li X."/>
            <person name="Zheng H."/>
            <person name="Cong L."/>
            <person name="Lin L."/>
            <person name="Yin J."/>
            <person name="Geng J."/>
            <person name="Li G."/>
            <person name="Shi J."/>
            <person name="Liu J."/>
            <person name="Lv H."/>
            <person name="Li J."/>
            <person name="Wang J."/>
            <person name="Deng Y."/>
            <person name="Ran L."/>
            <person name="Shi X."/>
            <person name="Wang X."/>
            <person name="Wu Q."/>
            <person name="Li C."/>
            <person name="Ren X."/>
            <person name="Wang J."/>
            <person name="Wang X."/>
            <person name="Li D."/>
            <person name="Liu D."/>
            <person name="Zhang X."/>
            <person name="Ji Z."/>
            <person name="Zhao W."/>
            <person name="Sun Y."/>
            <person name="Zhang Z."/>
            <person name="Bao J."/>
            <person name="Han Y."/>
            <person name="Dong L."/>
            <person name="Ji J."/>
            <person name="Chen P."/>
            <person name="Wu S."/>
            <person name="Liu J."/>
            <person name="Xiao Y."/>
            <person name="Bu D."/>
            <person name="Tan J."/>
            <person name="Yang L."/>
            <person name="Ye C."/>
            <person name="Zhang J."/>
            <person name="Xu J."/>
            <person name="Zhou Y."/>
            <person name="Yu Y."/>
            <person name="Zhang B."/>
            <person name="Zhuang S."/>
            <person name="Wei H."/>
            <person name="Liu B."/>
            <person name="Lei M."/>
            <person name="Yu H."/>
            <person name="Li Y."/>
            <person name="Xu H."/>
            <person name="Wei S."/>
            <person name="He X."/>
            <person name="Fang L."/>
            <person name="Zhang Z."/>
            <person name="Zhang Y."/>
            <person name="Huang X."/>
            <person name="Su Z."/>
            <person name="Tong W."/>
            <person name="Li J."/>
            <person name="Tong Z."/>
            <person name="Li S."/>
            <person name="Ye J."/>
            <person name="Wang L."/>
            <person name="Fang L."/>
            <person name="Lei T."/>
            <person name="Chen C."/>
            <person name="Chen H."/>
            <person name="Xu Z."/>
            <person name="Li H."/>
            <person name="Huang H."/>
            <person name="Zhang F."/>
            <person name="Xu H."/>
            <person name="Li N."/>
            <person name="Zhao C."/>
            <person name="Li S."/>
            <person name="Dong L."/>
            <person name="Huang Y."/>
            <person name="Li L."/>
            <person name="Xi Y."/>
            <person name="Qi Q."/>
            <person name="Li W."/>
            <person name="Zhang B."/>
            <person name="Hu W."/>
            <person name="Zhang Y."/>
            <person name="Tian X."/>
            <person name="Jiao Y."/>
            <person name="Liang X."/>
            <person name="Jin J."/>
            <person name="Gao L."/>
            <person name="Zheng W."/>
            <person name="Hao B."/>
            <person name="Liu S."/>
            <person name="Wang W."/>
            <person name="Yuan L."/>
            <person name="Cao M."/>
            <person name="McDermott J."/>
            <person name="Samudrala R."/>
            <person name="Wang J."/>
            <person name="Wong G.K."/>
            <person name="Yang H."/>
        </authorList>
    </citation>
    <scope>NUCLEOTIDE SEQUENCE [LARGE SCALE GENOMIC DNA]</scope>
    <source>
        <strain evidence="18">cv. 93-11</strain>
    </source>
</reference>
<dbReference type="InterPro" id="IPR015712">
    <property type="entry name" value="DNA-dir_RNA_pol_su2"/>
</dbReference>
<feature type="domain" description="DNA-directed RNA polymerase subunit 2 hybrid-binding" evidence="11">
    <location>
        <begin position="843"/>
        <end position="1150"/>
    </location>
</feature>
<dbReference type="GO" id="GO:0046872">
    <property type="term" value="F:metal ion binding"/>
    <property type="evidence" value="ECO:0007669"/>
    <property type="project" value="UniProtKB-KW"/>
</dbReference>
<evidence type="ECO:0000256" key="4">
    <source>
        <dbReference type="ARBA" id="ARBA00022695"/>
    </source>
</evidence>
<evidence type="ECO:0000259" key="15">
    <source>
        <dbReference type="Pfam" id="PF04566"/>
    </source>
</evidence>
<keyword evidence="6" id="KW-0862">Zinc</keyword>
<dbReference type="Gene3D" id="3.90.1100.10">
    <property type="match status" value="2"/>
</dbReference>
<evidence type="ECO:0000313" key="18">
    <source>
        <dbReference type="Proteomes" id="UP000007015"/>
    </source>
</evidence>
<dbReference type="EC" id="2.7.7.6" evidence="9"/>